<dbReference type="CDD" id="cd00093">
    <property type="entry name" value="HTH_XRE"/>
    <property type="match status" value="2"/>
</dbReference>
<dbReference type="InterPro" id="IPR001387">
    <property type="entry name" value="Cro/C1-type_HTH"/>
</dbReference>
<organism evidence="3 4">
    <name type="scientific">Rhodococcus erythropolis</name>
    <name type="common">Arthrobacter picolinophilus</name>
    <dbReference type="NCBI Taxonomy" id="1833"/>
    <lineage>
        <taxon>Bacteria</taxon>
        <taxon>Bacillati</taxon>
        <taxon>Actinomycetota</taxon>
        <taxon>Actinomycetes</taxon>
        <taxon>Mycobacteriales</taxon>
        <taxon>Nocardiaceae</taxon>
        <taxon>Rhodococcus</taxon>
        <taxon>Rhodococcus erythropolis group</taxon>
    </lineage>
</organism>
<dbReference type="SMART" id="SM00530">
    <property type="entry name" value="HTH_XRE"/>
    <property type="match status" value="2"/>
</dbReference>
<reference evidence="3 4" key="1">
    <citation type="submission" date="2020-03" db="EMBL/GenBank/DDBJ databases">
        <title>Screen low temperature-resistant strains for efficient degradation of petroleum hydrocarbons under the low temperature.</title>
        <authorList>
            <person name="Wang Y."/>
            <person name="Chen J."/>
        </authorList>
    </citation>
    <scope>NUCLEOTIDE SEQUENCE [LARGE SCALE GENOMIC DNA]</scope>
    <source>
        <strain evidence="3 4">KB1</strain>
        <plasmid evidence="3 4">plas1</plasmid>
    </source>
</reference>
<dbReference type="PANTHER" id="PTHR46797:SF1">
    <property type="entry name" value="METHYLPHOSPHONATE SYNTHASE"/>
    <property type="match status" value="1"/>
</dbReference>
<gene>
    <name evidence="3" type="ORF">G9444_6679</name>
</gene>
<protein>
    <submittedName>
        <fullName evidence="3">Putative Xre family DNA-binding protein</fullName>
    </submittedName>
</protein>
<sequence length="159" mass="17411">MSSDERTIQVRLPLNGFQPKALEKARTAAKISRGDLSRAIGVDPTTVHNWETERSQPSPDHLARAAEQLGIPLDQLIVVPEKNRTIADLRNLAGMTQKDIAGRTGLSTTTIGRIERGEGTLADRHATALGEALHVEIQTIRAAFIRARTRPLRPLPKTS</sequence>
<dbReference type="GO" id="GO:0003700">
    <property type="term" value="F:DNA-binding transcription factor activity"/>
    <property type="evidence" value="ECO:0007669"/>
    <property type="project" value="TreeGrafter"/>
</dbReference>
<keyword evidence="1 3" id="KW-0238">DNA-binding</keyword>
<geneLocation type="plasmid" evidence="3 4">
    <name>plas1</name>
</geneLocation>
<proteinExistence type="predicted"/>
<dbReference type="GO" id="GO:0003677">
    <property type="term" value="F:DNA binding"/>
    <property type="evidence" value="ECO:0007669"/>
    <property type="project" value="UniProtKB-KW"/>
</dbReference>
<dbReference type="InterPro" id="IPR010982">
    <property type="entry name" value="Lambda_DNA-bd_dom_sf"/>
</dbReference>
<dbReference type="Pfam" id="PF01381">
    <property type="entry name" value="HTH_3"/>
    <property type="match status" value="2"/>
</dbReference>
<evidence type="ECO:0000313" key="3">
    <source>
        <dbReference type="EMBL" id="QIP43922.1"/>
    </source>
</evidence>
<keyword evidence="3" id="KW-0614">Plasmid</keyword>
<dbReference type="PROSITE" id="PS50943">
    <property type="entry name" value="HTH_CROC1"/>
    <property type="match status" value="2"/>
</dbReference>
<dbReference type="SUPFAM" id="SSF47413">
    <property type="entry name" value="lambda repressor-like DNA-binding domains"/>
    <property type="match status" value="2"/>
</dbReference>
<accession>A0A6G9D4A5</accession>
<evidence type="ECO:0000313" key="4">
    <source>
        <dbReference type="Proteomes" id="UP000502345"/>
    </source>
</evidence>
<feature type="domain" description="HTH cro/C1-type" evidence="2">
    <location>
        <begin position="22"/>
        <end position="76"/>
    </location>
</feature>
<feature type="domain" description="HTH cro/C1-type" evidence="2">
    <location>
        <begin position="86"/>
        <end position="140"/>
    </location>
</feature>
<dbReference type="GO" id="GO:0005829">
    <property type="term" value="C:cytosol"/>
    <property type="evidence" value="ECO:0007669"/>
    <property type="project" value="TreeGrafter"/>
</dbReference>
<dbReference type="Gene3D" id="1.10.260.40">
    <property type="entry name" value="lambda repressor-like DNA-binding domains"/>
    <property type="match status" value="2"/>
</dbReference>
<name>A0A6G9D4A5_RHOER</name>
<evidence type="ECO:0000259" key="2">
    <source>
        <dbReference type="PROSITE" id="PS50943"/>
    </source>
</evidence>
<dbReference type="PANTHER" id="PTHR46797">
    <property type="entry name" value="HTH-TYPE TRANSCRIPTIONAL REGULATOR"/>
    <property type="match status" value="1"/>
</dbReference>
<dbReference type="OMA" id="TIHNWET"/>
<dbReference type="Proteomes" id="UP000502345">
    <property type="component" value="Plasmid plas1"/>
</dbReference>
<dbReference type="AlphaFoldDB" id="A0A6G9D4A5"/>
<evidence type="ECO:0000256" key="1">
    <source>
        <dbReference type="ARBA" id="ARBA00023125"/>
    </source>
</evidence>
<dbReference type="InterPro" id="IPR050807">
    <property type="entry name" value="TransReg_Diox_bact_type"/>
</dbReference>
<dbReference type="EMBL" id="CP050125">
    <property type="protein sequence ID" value="QIP43922.1"/>
    <property type="molecule type" value="Genomic_DNA"/>
</dbReference>